<dbReference type="eggNOG" id="ENOG5030UCC">
    <property type="taxonomic scope" value="Bacteria"/>
</dbReference>
<evidence type="ECO:0000313" key="2">
    <source>
        <dbReference type="EMBL" id="EGC01804.1"/>
    </source>
</evidence>
<reference evidence="2 3" key="1">
    <citation type="submission" date="2011-02" db="EMBL/GenBank/DDBJ databases">
        <authorList>
            <person name="Nelson K.E."/>
            <person name="Sutton G."/>
            <person name="Torralba M."/>
            <person name="Durkin S."/>
            <person name="Harkins D."/>
            <person name="Montgomery R."/>
            <person name="Ziemer C."/>
            <person name="Klaassens E."/>
            <person name="Ocuiv P."/>
            <person name="Morrison M."/>
        </authorList>
    </citation>
    <scope>NUCLEOTIDE SEQUENCE [LARGE SCALE GENOMIC DNA]</scope>
    <source>
        <strain evidence="2 3">8</strain>
    </source>
</reference>
<organism evidence="2 3">
    <name type="scientific">Ruminococcus albus 8</name>
    <dbReference type="NCBI Taxonomy" id="246199"/>
    <lineage>
        <taxon>Bacteria</taxon>
        <taxon>Bacillati</taxon>
        <taxon>Bacillota</taxon>
        <taxon>Clostridia</taxon>
        <taxon>Eubacteriales</taxon>
        <taxon>Oscillospiraceae</taxon>
        <taxon>Ruminococcus</taxon>
    </lineage>
</organism>
<keyword evidence="1" id="KW-1133">Transmembrane helix</keyword>
<dbReference type="AlphaFoldDB" id="E9SFW8"/>
<name>E9SFW8_RUMAL</name>
<protein>
    <submittedName>
        <fullName evidence="2">Uncharacterized protein</fullName>
    </submittedName>
</protein>
<proteinExistence type="predicted"/>
<dbReference type="Proteomes" id="UP000004259">
    <property type="component" value="Unassembled WGS sequence"/>
</dbReference>
<dbReference type="EMBL" id="ADKM02000122">
    <property type="protein sequence ID" value="EGC01804.1"/>
    <property type="molecule type" value="Genomic_DNA"/>
</dbReference>
<evidence type="ECO:0000256" key="1">
    <source>
        <dbReference type="SAM" id="Phobius"/>
    </source>
</evidence>
<comment type="caution">
    <text evidence="2">The sequence shown here is derived from an EMBL/GenBank/DDBJ whole genome shotgun (WGS) entry which is preliminary data.</text>
</comment>
<sequence>MSKKYSEKKSFWALMGSLLLVVASTAFLVYKYFEEKEHYEKWKDYDECGI</sequence>
<feature type="transmembrane region" description="Helical" evidence="1">
    <location>
        <begin position="12"/>
        <end position="33"/>
    </location>
</feature>
<evidence type="ECO:0000313" key="3">
    <source>
        <dbReference type="Proteomes" id="UP000004259"/>
    </source>
</evidence>
<keyword evidence="1" id="KW-0812">Transmembrane</keyword>
<dbReference type="RefSeq" id="WP_002852105.1">
    <property type="nucleotide sequence ID" value="NZ_ADKM02000122.1"/>
</dbReference>
<accession>E9SFW8</accession>
<gene>
    <name evidence="2" type="ORF">CUS_7689</name>
</gene>
<keyword evidence="1" id="KW-0472">Membrane</keyword>
<keyword evidence="3" id="KW-1185">Reference proteome</keyword>